<dbReference type="EMBL" id="CAJQZP010001098">
    <property type="protein sequence ID" value="CAG5016393.1"/>
    <property type="molecule type" value="Genomic_DNA"/>
</dbReference>
<evidence type="ECO:0000313" key="1">
    <source>
        <dbReference type="EMBL" id="CAG5016393.1"/>
    </source>
</evidence>
<accession>A0A8S3XBX5</accession>
<keyword evidence="2" id="KW-1185">Reference proteome</keyword>
<name>A0A8S3XBX5_PARAO</name>
<comment type="caution">
    <text evidence="1">The sequence shown here is derived from an EMBL/GenBank/DDBJ whole genome shotgun (WGS) entry which is preliminary data.</text>
</comment>
<evidence type="ECO:0000313" key="2">
    <source>
        <dbReference type="Proteomes" id="UP000691718"/>
    </source>
</evidence>
<sequence length="81" mass="8563">MSLQCRCRNDQKLGAIVGARRECGPGGAAGVRAQRERGGEGAPRQCPGLAAPRGRVAERGAVPRECRAPCEVKREHATSPQ</sequence>
<gene>
    <name evidence="1" type="ORF">PAPOLLO_LOCUS16513</name>
</gene>
<proteinExistence type="predicted"/>
<dbReference type="Proteomes" id="UP000691718">
    <property type="component" value="Unassembled WGS sequence"/>
</dbReference>
<organism evidence="1 2">
    <name type="scientific">Parnassius apollo</name>
    <name type="common">Apollo butterfly</name>
    <name type="synonym">Papilio apollo</name>
    <dbReference type="NCBI Taxonomy" id="110799"/>
    <lineage>
        <taxon>Eukaryota</taxon>
        <taxon>Metazoa</taxon>
        <taxon>Ecdysozoa</taxon>
        <taxon>Arthropoda</taxon>
        <taxon>Hexapoda</taxon>
        <taxon>Insecta</taxon>
        <taxon>Pterygota</taxon>
        <taxon>Neoptera</taxon>
        <taxon>Endopterygota</taxon>
        <taxon>Lepidoptera</taxon>
        <taxon>Glossata</taxon>
        <taxon>Ditrysia</taxon>
        <taxon>Papilionoidea</taxon>
        <taxon>Papilionidae</taxon>
        <taxon>Parnassiinae</taxon>
        <taxon>Parnassini</taxon>
        <taxon>Parnassius</taxon>
        <taxon>Parnassius</taxon>
    </lineage>
</organism>
<dbReference type="AlphaFoldDB" id="A0A8S3XBX5"/>
<protein>
    <submittedName>
        <fullName evidence="1">(apollo) hypothetical protein</fullName>
    </submittedName>
</protein>
<reference evidence="1" key="1">
    <citation type="submission" date="2021-04" db="EMBL/GenBank/DDBJ databases">
        <authorList>
            <person name="Tunstrom K."/>
        </authorList>
    </citation>
    <scope>NUCLEOTIDE SEQUENCE</scope>
</reference>